<feature type="domain" description="Peptidase S1" evidence="2">
    <location>
        <begin position="48"/>
        <end position="289"/>
    </location>
</feature>
<evidence type="ECO:0000259" key="2">
    <source>
        <dbReference type="PROSITE" id="PS50240"/>
    </source>
</evidence>
<dbReference type="SMART" id="SM00020">
    <property type="entry name" value="Tryp_SPc"/>
    <property type="match status" value="1"/>
</dbReference>
<dbReference type="InterPro" id="IPR001254">
    <property type="entry name" value="Trypsin_dom"/>
</dbReference>
<dbReference type="PANTHER" id="PTHR24252:SF7">
    <property type="entry name" value="HYALIN"/>
    <property type="match status" value="1"/>
</dbReference>
<dbReference type="PRINTS" id="PR00722">
    <property type="entry name" value="CHYMOTRYPSIN"/>
</dbReference>
<evidence type="ECO:0000313" key="4">
    <source>
        <dbReference type="Proteomes" id="UP000837857"/>
    </source>
</evidence>
<dbReference type="SUPFAM" id="SSF50494">
    <property type="entry name" value="Trypsin-like serine proteases"/>
    <property type="match status" value="1"/>
</dbReference>
<protein>
    <recommendedName>
        <fullName evidence="2">Peptidase S1 domain-containing protein</fullName>
    </recommendedName>
</protein>
<dbReference type="InterPro" id="IPR033116">
    <property type="entry name" value="TRYPSIN_SER"/>
</dbReference>
<organism evidence="3 4">
    <name type="scientific">Iphiclides podalirius</name>
    <name type="common">scarce swallowtail</name>
    <dbReference type="NCBI Taxonomy" id="110791"/>
    <lineage>
        <taxon>Eukaryota</taxon>
        <taxon>Metazoa</taxon>
        <taxon>Ecdysozoa</taxon>
        <taxon>Arthropoda</taxon>
        <taxon>Hexapoda</taxon>
        <taxon>Insecta</taxon>
        <taxon>Pterygota</taxon>
        <taxon>Neoptera</taxon>
        <taxon>Endopterygota</taxon>
        <taxon>Lepidoptera</taxon>
        <taxon>Glossata</taxon>
        <taxon>Ditrysia</taxon>
        <taxon>Papilionoidea</taxon>
        <taxon>Papilionidae</taxon>
        <taxon>Papilioninae</taxon>
        <taxon>Iphiclides</taxon>
    </lineage>
</organism>
<dbReference type="InterPro" id="IPR009003">
    <property type="entry name" value="Peptidase_S1_PA"/>
</dbReference>
<reference evidence="3" key="1">
    <citation type="submission" date="2022-03" db="EMBL/GenBank/DDBJ databases">
        <authorList>
            <person name="Martin H S."/>
        </authorList>
    </citation>
    <scope>NUCLEOTIDE SEQUENCE</scope>
</reference>
<dbReference type="Proteomes" id="UP000837857">
    <property type="component" value="Chromosome 20"/>
</dbReference>
<evidence type="ECO:0000313" key="3">
    <source>
        <dbReference type="EMBL" id="CAH2052289.1"/>
    </source>
</evidence>
<dbReference type="InterPro" id="IPR001314">
    <property type="entry name" value="Peptidase_S1A"/>
</dbReference>
<accession>A0ABN8IF63</accession>
<feature type="non-terminal residue" evidence="3">
    <location>
        <position position="292"/>
    </location>
</feature>
<keyword evidence="4" id="KW-1185">Reference proteome</keyword>
<dbReference type="InterPro" id="IPR043504">
    <property type="entry name" value="Peptidase_S1_PA_chymotrypsin"/>
</dbReference>
<dbReference type="Gene3D" id="2.40.10.10">
    <property type="entry name" value="Trypsin-like serine proteases"/>
    <property type="match status" value="1"/>
</dbReference>
<dbReference type="PANTHER" id="PTHR24252">
    <property type="entry name" value="ACROSIN-RELATED"/>
    <property type="match status" value="1"/>
</dbReference>
<gene>
    <name evidence="3" type="ORF">IPOD504_LOCUS8156</name>
</gene>
<name>A0ABN8IF63_9NEOP</name>
<evidence type="ECO:0000256" key="1">
    <source>
        <dbReference type="ARBA" id="ARBA00023157"/>
    </source>
</evidence>
<dbReference type="Pfam" id="PF00089">
    <property type="entry name" value="Trypsin"/>
    <property type="match status" value="1"/>
</dbReference>
<dbReference type="PROSITE" id="PS00135">
    <property type="entry name" value="TRYPSIN_SER"/>
    <property type="match status" value="1"/>
</dbReference>
<dbReference type="CDD" id="cd00190">
    <property type="entry name" value="Tryp_SPc"/>
    <property type="match status" value="1"/>
</dbReference>
<dbReference type="PROSITE" id="PS50240">
    <property type="entry name" value="TRYPSIN_DOM"/>
    <property type="match status" value="1"/>
</dbReference>
<proteinExistence type="predicted"/>
<keyword evidence="1" id="KW-1015">Disulfide bond</keyword>
<dbReference type="EMBL" id="OW152832">
    <property type="protein sequence ID" value="CAH2052289.1"/>
    <property type="molecule type" value="Genomic_DNA"/>
</dbReference>
<sequence>MKATEKKTHITDRCKPFIAVMFYQDTFYILLSTLLLDFAQSQLAFTRVLGGRPTTITQYPILAQLLLDPWGTRQYSQHCAGVVLTSKHVISTAHCFQYNENTGRNYTKPHFWRVRVGSSYRTYGGVLHKIKSIIPHPAFDKYYYTNDIAVLVMATPFTFSKFVRQGTITKPGAEIAPNSLCTLVGWGATEQDGAQADQLQHVTMKTIDQRECGMRYNTIGAIIADSMFCAGSIDVDGIDGCYGDSGGPLIYKGVVVGLVSFGYGCGMRYYPGVYTKVSHFTDWIVQMVTMNK</sequence>